<protein>
    <submittedName>
        <fullName evidence="2">Uncharacterized protein</fullName>
    </submittedName>
</protein>
<evidence type="ECO:0000256" key="1">
    <source>
        <dbReference type="SAM" id="MobiDB-lite"/>
    </source>
</evidence>
<reference evidence="2" key="1">
    <citation type="submission" date="2024-02" db="EMBL/GenBank/DDBJ databases">
        <authorList>
            <consortium name="ELIXIR-Norway"/>
            <consortium name="Elixir Norway"/>
        </authorList>
    </citation>
    <scope>NUCLEOTIDE SEQUENCE</scope>
</reference>
<organism evidence="2 3">
    <name type="scientific">Sphagnum jensenii</name>
    <dbReference type="NCBI Taxonomy" id="128206"/>
    <lineage>
        <taxon>Eukaryota</taxon>
        <taxon>Viridiplantae</taxon>
        <taxon>Streptophyta</taxon>
        <taxon>Embryophyta</taxon>
        <taxon>Bryophyta</taxon>
        <taxon>Sphagnophytina</taxon>
        <taxon>Sphagnopsida</taxon>
        <taxon>Sphagnales</taxon>
        <taxon>Sphagnaceae</taxon>
        <taxon>Sphagnum</taxon>
    </lineage>
</organism>
<gene>
    <name evidence="2" type="ORF">CSSPJE1EN1_LOCUS11731</name>
</gene>
<dbReference type="Proteomes" id="UP001497444">
    <property type="component" value="Chromosome 18"/>
</dbReference>
<proteinExistence type="predicted"/>
<evidence type="ECO:0000313" key="3">
    <source>
        <dbReference type="Proteomes" id="UP001497444"/>
    </source>
</evidence>
<name>A0ABP0WHA1_9BRYO</name>
<keyword evidence="3" id="KW-1185">Reference proteome</keyword>
<dbReference type="EMBL" id="OZ020113">
    <property type="protein sequence ID" value="CAK9266253.1"/>
    <property type="molecule type" value="Genomic_DNA"/>
</dbReference>
<feature type="region of interest" description="Disordered" evidence="1">
    <location>
        <begin position="23"/>
        <end position="51"/>
    </location>
</feature>
<accession>A0ABP0WHA1</accession>
<sequence length="175" mass="20051">MNISQEQKSDMIKEAFHVCKQSLKTSQRDHHNNVDRNENPKQQKIRRGRWQVQERSRLAIDQFVALPPLTGPNTMQSAKTMMRRRARRHESRHPLSLSADHAIERGVVQFVASNLKHALAFVRAPGNPASLPCYAIKVTASSLGIYTLKVLGNNNSDNYGLTEGRCWKMKQHKRR</sequence>
<evidence type="ECO:0000313" key="2">
    <source>
        <dbReference type="EMBL" id="CAK9266253.1"/>
    </source>
</evidence>
<feature type="compositionally biased region" description="Basic and acidic residues" evidence="1">
    <location>
        <begin position="26"/>
        <end position="41"/>
    </location>
</feature>